<dbReference type="GO" id="GO:0005975">
    <property type="term" value="P:carbohydrate metabolic process"/>
    <property type="evidence" value="ECO:0007669"/>
    <property type="project" value="InterPro"/>
</dbReference>
<sequence>MEMLFFWAFSIVLTTACCAVYDYGAYDPTRDDFRPGTFPDGFIWSTATASYQIEGAWNVDGKGESIWDRFSHTPGKVDRGDTGDVACDSYNKYREDVQLMKNMGLKHYRFSLSWPRIFPNGTKEDGVSQDGVNYYNRLIDELIANGIAPMVTLYHWDLPQALQEKYGGWVNEALVGHYHNYATFAFQTFGDRVKYWITFNEPMIVCSLGYASGEHAPGIQDSSSVSSLRCGHTLLKAHARAWHTYNTTFRQLQRGKVGISLSLLWAEPRDPDLPADVQAANRAMQMINEWFARPIFGDGDYPNVIEDTVQKLKLSMELPELSDEDKSLIRGSADFFGVNHYSTRIAADKPSHIQTQSVLESFEMTTAPEWPRGQSDWLFAVPWGLRRLLRYIKEHYGDPDVYITENGWSDGDVQPPILEDTDRVCYYMTYIDEVLKAIEEDQVKVRAYTAWSFMDNFEWARGYTERFGLHYVNFTDPSRPRTPKQSAKFYSDIIANNGFPEGAEITKMVQDMWGKCRGSDTVKEEL</sequence>
<feature type="chain" id="PRO_5035469967" evidence="5">
    <location>
        <begin position="20"/>
        <end position="526"/>
    </location>
</feature>
<dbReference type="PRINTS" id="PR00131">
    <property type="entry name" value="GLHYDRLASE1"/>
</dbReference>
<dbReference type="InterPro" id="IPR033132">
    <property type="entry name" value="GH_1_N_CS"/>
</dbReference>
<proteinExistence type="inferred from homology"/>
<dbReference type="OrthoDB" id="65569at2759"/>
<dbReference type="PROSITE" id="PS00653">
    <property type="entry name" value="GLYCOSYL_HYDROL_F1_2"/>
    <property type="match status" value="1"/>
</dbReference>
<evidence type="ECO:0000313" key="6">
    <source>
        <dbReference type="EMBL" id="CAH1258265.1"/>
    </source>
</evidence>
<keyword evidence="3" id="KW-0326">Glycosidase</keyword>
<dbReference type="FunFam" id="3.20.20.80:FF:000497">
    <property type="entry name" value="Uncharacterized protein"/>
    <property type="match status" value="1"/>
</dbReference>
<keyword evidence="2" id="KW-0378">Hydrolase</keyword>
<comment type="similarity">
    <text evidence="1 4">Belongs to the glycosyl hydrolase 1 family.</text>
</comment>
<evidence type="ECO:0000313" key="7">
    <source>
        <dbReference type="Proteomes" id="UP000838412"/>
    </source>
</evidence>
<evidence type="ECO:0000256" key="3">
    <source>
        <dbReference type="ARBA" id="ARBA00023295"/>
    </source>
</evidence>
<dbReference type="PANTHER" id="PTHR10353:SF36">
    <property type="entry name" value="LP05116P"/>
    <property type="match status" value="1"/>
</dbReference>
<dbReference type="GO" id="GO:0004553">
    <property type="term" value="F:hydrolase activity, hydrolyzing O-glycosyl compounds"/>
    <property type="evidence" value="ECO:0007669"/>
    <property type="project" value="InterPro"/>
</dbReference>
<dbReference type="InterPro" id="IPR017853">
    <property type="entry name" value="GH"/>
</dbReference>
<dbReference type="Proteomes" id="UP000838412">
    <property type="component" value="Chromosome 3"/>
</dbReference>
<dbReference type="EMBL" id="OV696688">
    <property type="protein sequence ID" value="CAH1258265.1"/>
    <property type="molecule type" value="Genomic_DNA"/>
</dbReference>
<evidence type="ECO:0000256" key="4">
    <source>
        <dbReference type="RuleBase" id="RU003690"/>
    </source>
</evidence>
<protein>
    <submittedName>
        <fullName evidence="6">LCT protein</fullName>
    </submittedName>
</protein>
<dbReference type="FunFam" id="3.20.20.80:FF:000493">
    <property type="entry name" value="Uncharacterized protein"/>
    <property type="match status" value="1"/>
</dbReference>
<dbReference type="SUPFAM" id="SSF51445">
    <property type="entry name" value="(Trans)glycosidases"/>
    <property type="match status" value="1"/>
</dbReference>
<evidence type="ECO:0000256" key="1">
    <source>
        <dbReference type="ARBA" id="ARBA00010838"/>
    </source>
</evidence>
<dbReference type="InterPro" id="IPR001360">
    <property type="entry name" value="Glyco_hydro_1"/>
</dbReference>
<name>A0A8J9ZMS3_BRALA</name>
<evidence type="ECO:0000256" key="2">
    <source>
        <dbReference type="ARBA" id="ARBA00022801"/>
    </source>
</evidence>
<dbReference type="Pfam" id="PF00232">
    <property type="entry name" value="Glyco_hydro_1"/>
    <property type="match status" value="1"/>
</dbReference>
<keyword evidence="7" id="KW-1185">Reference proteome</keyword>
<keyword evidence="5" id="KW-0732">Signal</keyword>
<reference evidence="6" key="1">
    <citation type="submission" date="2022-01" db="EMBL/GenBank/DDBJ databases">
        <authorList>
            <person name="Braso-Vives M."/>
        </authorList>
    </citation>
    <scope>NUCLEOTIDE SEQUENCE</scope>
</reference>
<evidence type="ECO:0000256" key="5">
    <source>
        <dbReference type="SAM" id="SignalP"/>
    </source>
</evidence>
<gene>
    <name evidence="6" type="primary">LCT</name>
    <name evidence="6" type="ORF">BLAG_LOCUS15894</name>
</gene>
<dbReference type="Gene3D" id="3.20.20.80">
    <property type="entry name" value="Glycosidases"/>
    <property type="match status" value="1"/>
</dbReference>
<dbReference type="PANTHER" id="PTHR10353">
    <property type="entry name" value="GLYCOSYL HYDROLASE"/>
    <property type="match status" value="1"/>
</dbReference>
<accession>A0A8J9ZMS3</accession>
<feature type="signal peptide" evidence="5">
    <location>
        <begin position="1"/>
        <end position="19"/>
    </location>
</feature>
<organism evidence="6 7">
    <name type="scientific">Branchiostoma lanceolatum</name>
    <name type="common">Common lancelet</name>
    <name type="synonym">Amphioxus lanceolatum</name>
    <dbReference type="NCBI Taxonomy" id="7740"/>
    <lineage>
        <taxon>Eukaryota</taxon>
        <taxon>Metazoa</taxon>
        <taxon>Chordata</taxon>
        <taxon>Cephalochordata</taxon>
        <taxon>Leptocardii</taxon>
        <taxon>Amphioxiformes</taxon>
        <taxon>Branchiostomatidae</taxon>
        <taxon>Branchiostoma</taxon>
    </lineage>
</organism>
<dbReference type="AlphaFoldDB" id="A0A8J9ZMS3"/>